<reference evidence="3 4" key="1">
    <citation type="submission" date="2018-12" db="EMBL/GenBank/DDBJ databases">
        <title>Persistence of Moraxella catarrhalis in Chronic Obstructive Pulmonary Disease and Regulation of the Hag/MID Adhesin.</title>
        <authorList>
            <person name="Murphy T."/>
            <person name="Zhao X."/>
            <person name="Vyas G."/>
            <person name="Aluvathingal J."/>
            <person name="Nadendla S."/>
            <person name="Tallon L."/>
            <person name="Tettelin H."/>
        </authorList>
    </citation>
    <scope>NUCLEOTIDE SEQUENCE [LARGE SCALE GENOMIC DNA]</scope>
    <source>
        <strain evidence="2 3">173P27B1</strain>
        <strain evidence="1 4">46P58B1</strain>
    </source>
</reference>
<evidence type="ECO:0000313" key="4">
    <source>
        <dbReference type="Proteomes" id="UP000280228"/>
    </source>
</evidence>
<dbReference type="Proteomes" id="UP000268436">
    <property type="component" value="Unassembled WGS sequence"/>
</dbReference>
<sequence>MMMYCIKSNKKDKKPQTQTRCIMHDHTTLQSLPILDNLFL</sequence>
<keyword evidence="3" id="KW-1185">Reference proteome</keyword>
<evidence type="ECO:0000313" key="3">
    <source>
        <dbReference type="Proteomes" id="UP000268436"/>
    </source>
</evidence>
<evidence type="ECO:0000313" key="1">
    <source>
        <dbReference type="EMBL" id="AZQ93733.1"/>
    </source>
</evidence>
<dbReference type="EMBL" id="CP034662">
    <property type="protein sequence ID" value="AZQ93733.1"/>
    <property type="molecule type" value="Genomic_DNA"/>
</dbReference>
<evidence type="ECO:0000313" key="2">
    <source>
        <dbReference type="EMBL" id="RUO17176.1"/>
    </source>
</evidence>
<proteinExistence type="predicted"/>
<name>A0A3Q9GI10_MORCA</name>
<dbReference type="Proteomes" id="UP000280228">
    <property type="component" value="Chromosome"/>
</dbReference>
<accession>A0A3Q9GI10</accession>
<gene>
    <name evidence="1" type="ORF">EJK53_1521</name>
    <name evidence="2" type="ORF">EJK54_1827</name>
</gene>
<dbReference type="AlphaFoldDB" id="A0A3Q9GI10"/>
<protein>
    <submittedName>
        <fullName evidence="1">Uncharacterized protein</fullName>
    </submittedName>
</protein>
<organism evidence="1 4">
    <name type="scientific">Moraxella catarrhalis</name>
    <name type="common">Branhamella catarrhalis</name>
    <dbReference type="NCBI Taxonomy" id="480"/>
    <lineage>
        <taxon>Bacteria</taxon>
        <taxon>Pseudomonadati</taxon>
        <taxon>Pseudomonadota</taxon>
        <taxon>Gammaproteobacteria</taxon>
        <taxon>Moraxellales</taxon>
        <taxon>Moraxellaceae</taxon>
        <taxon>Moraxella</taxon>
    </lineage>
</organism>
<dbReference type="EMBL" id="RYER01000013">
    <property type="protein sequence ID" value="RUO17176.1"/>
    <property type="molecule type" value="Genomic_DNA"/>
</dbReference>